<dbReference type="GO" id="GO:0005886">
    <property type="term" value="C:plasma membrane"/>
    <property type="evidence" value="ECO:0007669"/>
    <property type="project" value="UniProtKB-SubCell"/>
</dbReference>
<feature type="transmembrane region" description="Helical" evidence="10">
    <location>
        <begin position="417"/>
        <end position="441"/>
    </location>
</feature>
<keyword evidence="3" id="KW-1003">Cell membrane</keyword>
<keyword evidence="5 10" id="KW-1133">Transmembrane helix</keyword>
<evidence type="ECO:0000256" key="2">
    <source>
        <dbReference type="ARBA" id="ARBA00022448"/>
    </source>
</evidence>
<dbReference type="InterPro" id="IPR006153">
    <property type="entry name" value="Cation/H_exchanger_TM"/>
</dbReference>
<feature type="transmembrane region" description="Helical" evidence="10">
    <location>
        <begin position="29"/>
        <end position="45"/>
    </location>
</feature>
<feature type="transmembrane region" description="Helical" evidence="10">
    <location>
        <begin position="234"/>
        <end position="252"/>
    </location>
</feature>
<feature type="transmembrane region" description="Helical" evidence="10">
    <location>
        <begin position="153"/>
        <end position="177"/>
    </location>
</feature>
<evidence type="ECO:0000256" key="8">
    <source>
        <dbReference type="ARBA" id="ARBA00023136"/>
    </source>
</evidence>
<dbReference type="PANTHER" id="PTHR10110">
    <property type="entry name" value="SODIUM/HYDROGEN EXCHANGER"/>
    <property type="match status" value="1"/>
</dbReference>
<keyword evidence="4 10" id="KW-0812">Transmembrane</keyword>
<dbReference type="GO" id="GO:0098719">
    <property type="term" value="P:sodium ion import across plasma membrane"/>
    <property type="evidence" value="ECO:0007669"/>
    <property type="project" value="TreeGrafter"/>
</dbReference>
<feature type="transmembrane region" description="Helical" evidence="10">
    <location>
        <begin position="57"/>
        <end position="74"/>
    </location>
</feature>
<dbReference type="GO" id="GO:0015386">
    <property type="term" value="F:potassium:proton antiporter activity"/>
    <property type="evidence" value="ECO:0007669"/>
    <property type="project" value="TreeGrafter"/>
</dbReference>
<feature type="transmembrane region" description="Helical" evidence="10">
    <location>
        <begin position="272"/>
        <end position="291"/>
    </location>
</feature>
<gene>
    <name evidence="12" type="ORF">MP11Mi_05820</name>
</gene>
<comment type="subcellular location">
    <subcellularLocation>
        <location evidence="1">Cell membrane</location>
        <topology evidence="1">Multi-pass membrane protein</topology>
    </subcellularLocation>
</comment>
<feature type="domain" description="Cation/H+ exchanger transmembrane" evidence="11">
    <location>
        <begin position="16"/>
        <end position="443"/>
    </location>
</feature>
<dbReference type="Pfam" id="PF00999">
    <property type="entry name" value="Na_H_Exchanger"/>
    <property type="match status" value="1"/>
</dbReference>
<evidence type="ECO:0000256" key="7">
    <source>
        <dbReference type="ARBA" id="ARBA00023065"/>
    </source>
</evidence>
<evidence type="ECO:0000256" key="5">
    <source>
        <dbReference type="ARBA" id="ARBA00022989"/>
    </source>
</evidence>
<protein>
    <recommendedName>
        <fullName evidence="11">Cation/H+ exchanger transmembrane domain-containing protein</fullName>
    </recommendedName>
</protein>
<feature type="transmembrane region" description="Helical" evidence="10">
    <location>
        <begin position="303"/>
        <end position="326"/>
    </location>
</feature>
<keyword evidence="7" id="KW-0406">Ion transport</keyword>
<evidence type="ECO:0000256" key="4">
    <source>
        <dbReference type="ARBA" id="ARBA00022692"/>
    </source>
</evidence>
<keyword evidence="6" id="KW-0915">Sodium</keyword>
<feature type="transmembrane region" description="Helical" evidence="10">
    <location>
        <begin position="86"/>
        <end position="108"/>
    </location>
</feature>
<evidence type="ECO:0000256" key="9">
    <source>
        <dbReference type="ARBA" id="ARBA00023201"/>
    </source>
</evidence>
<dbReference type="Gene3D" id="6.10.140.1330">
    <property type="match status" value="1"/>
</dbReference>
<evidence type="ECO:0000259" key="11">
    <source>
        <dbReference type="Pfam" id="PF00999"/>
    </source>
</evidence>
<proteinExistence type="predicted"/>
<dbReference type="InterPro" id="IPR018422">
    <property type="entry name" value="Cation/H_exchanger_CPA1"/>
</dbReference>
<feature type="transmembrane region" description="Helical" evidence="10">
    <location>
        <begin position="6"/>
        <end position="24"/>
    </location>
</feature>
<feature type="transmembrane region" description="Helical" evidence="10">
    <location>
        <begin position="388"/>
        <end position="405"/>
    </location>
</feature>
<organism evidence="12">
    <name type="scientific">Gordonia sp. MP11Mi</name>
    <dbReference type="NCBI Taxonomy" id="3022769"/>
    <lineage>
        <taxon>Bacteria</taxon>
        <taxon>Bacillati</taxon>
        <taxon>Actinomycetota</taxon>
        <taxon>Actinomycetes</taxon>
        <taxon>Mycobacteriales</taxon>
        <taxon>Gordoniaceae</taxon>
        <taxon>Gordonia</taxon>
    </lineage>
</organism>
<name>A0AA97CUN7_9ACTN</name>
<reference evidence="12" key="1">
    <citation type="submission" date="2023-06" db="EMBL/GenBank/DDBJ databases">
        <title>Gordonia sp. nov. and Pseudochrobactrum sp. nov., two species isolated from the burying beetle Nicrophorus vespilloides.</title>
        <authorList>
            <person name="Poehlein A."/>
            <person name="Guzman J."/>
            <person name="Daniel R."/>
            <person name="Vilcinskas A."/>
        </authorList>
    </citation>
    <scope>NUCLEOTIDE SEQUENCE</scope>
    <source>
        <strain evidence="12">MP11Mi</strain>
    </source>
</reference>
<evidence type="ECO:0000256" key="1">
    <source>
        <dbReference type="ARBA" id="ARBA00004651"/>
    </source>
</evidence>
<dbReference type="GO" id="GO:0051453">
    <property type="term" value="P:regulation of intracellular pH"/>
    <property type="evidence" value="ECO:0007669"/>
    <property type="project" value="TreeGrafter"/>
</dbReference>
<dbReference type="AlphaFoldDB" id="A0AA97CUN7"/>
<keyword evidence="8 10" id="KW-0472">Membrane</keyword>
<evidence type="ECO:0000256" key="10">
    <source>
        <dbReference type="SAM" id="Phobius"/>
    </source>
</evidence>
<keyword evidence="2" id="KW-0813">Transport</keyword>
<dbReference type="GO" id="GO:0015385">
    <property type="term" value="F:sodium:proton antiporter activity"/>
    <property type="evidence" value="ECO:0007669"/>
    <property type="project" value="InterPro"/>
</dbReference>
<sequence>MWDVEVVLIVVLCVLAIAAGNLLAPRLRIAAPLLLVLFGVGVSYFPGVPRISVNPEIVLVGVLPPLLYAAAVAMPSMEFKRDFRAISGLSVVLVIVSALGLGVVFMWILPDADYATGVALGAILSPTDAVATTTVKRVGAPNRLITVLSGESLFNDASALVMLRAAIAAMAASVSLWGVAVSFVWTVVAAVVVGSIVGWVFVWLRARIANPAVATAVSFVTPYVAYLPTELVEGSGLVAAVAAGLVAGRGAVRHLTAAHRLSDVQNWRMVELLLEGSVFLLMGLELKDLVFDVHESDETVWHAVWPAAVGFVLLIVLRLIFVIPLVHWTERRAQRVIAREERLEQLQTDLADADHLDTGRLRVVQGRIDRRLADIAYYRAESIGTREGFVVVWAGMRGVVTLAAAQTLPADTPYRSMLVLLAFFVAVGSLLIQGGTLAAFVRWMRLPDHGAQEMQQRRAIGRELAVVTDRVMRAPDACGADSELASTIEAVRRLEAVDGDEERGDEERGDGADDGRLDEIMIDRRLETARQMRHVRRLIVAEQRRRLLELRETGAYSSSALTVALDRLDAEELSLDAQAPVKD</sequence>
<evidence type="ECO:0000313" key="12">
    <source>
        <dbReference type="EMBL" id="WOC11510.1"/>
    </source>
</evidence>
<evidence type="ECO:0000256" key="6">
    <source>
        <dbReference type="ARBA" id="ARBA00023053"/>
    </source>
</evidence>
<accession>A0AA97CUN7</accession>
<evidence type="ECO:0000256" key="3">
    <source>
        <dbReference type="ARBA" id="ARBA00022475"/>
    </source>
</evidence>
<keyword evidence="9" id="KW-0739">Sodium transport</keyword>
<feature type="transmembrane region" description="Helical" evidence="10">
    <location>
        <begin position="183"/>
        <end position="204"/>
    </location>
</feature>
<dbReference type="EMBL" id="CP128986">
    <property type="protein sequence ID" value="WOC11510.1"/>
    <property type="molecule type" value="Genomic_DNA"/>
</dbReference>
<dbReference type="PANTHER" id="PTHR10110:SF86">
    <property type="entry name" value="SODIUM_HYDROGEN EXCHANGER 7"/>
    <property type="match status" value="1"/>
</dbReference>